<evidence type="ECO:0008006" key="3">
    <source>
        <dbReference type="Google" id="ProtNLM"/>
    </source>
</evidence>
<proteinExistence type="predicted"/>
<evidence type="ECO:0000313" key="2">
    <source>
        <dbReference type="Proteomes" id="UP000298663"/>
    </source>
</evidence>
<protein>
    <recommendedName>
        <fullName evidence="3">ShKT domain-containing protein</fullName>
    </recommendedName>
</protein>
<reference evidence="1 2" key="2">
    <citation type="journal article" date="2019" name="G3 (Bethesda)">
        <title>Hybrid Assembly of the Genome of the Entomopathogenic Nematode Steinernema carpocapsae Identifies the X-Chromosome.</title>
        <authorList>
            <person name="Serra L."/>
            <person name="Macchietto M."/>
            <person name="Macias-Munoz A."/>
            <person name="McGill C.J."/>
            <person name="Rodriguez I.M."/>
            <person name="Rodriguez B."/>
            <person name="Murad R."/>
            <person name="Mortazavi A."/>
        </authorList>
    </citation>
    <scope>NUCLEOTIDE SEQUENCE [LARGE SCALE GENOMIC DNA]</scope>
    <source>
        <strain evidence="1 2">ALL</strain>
    </source>
</reference>
<name>A0A4U5M5F3_STECR</name>
<dbReference type="AlphaFoldDB" id="A0A4U5M5F3"/>
<reference evidence="1 2" key="1">
    <citation type="journal article" date="2015" name="Genome Biol.">
        <title>Comparative genomics of Steinernema reveals deeply conserved gene regulatory networks.</title>
        <authorList>
            <person name="Dillman A.R."/>
            <person name="Macchietto M."/>
            <person name="Porter C.F."/>
            <person name="Rogers A."/>
            <person name="Williams B."/>
            <person name="Antoshechkin I."/>
            <person name="Lee M.M."/>
            <person name="Goodwin Z."/>
            <person name="Lu X."/>
            <person name="Lewis E.E."/>
            <person name="Goodrich-Blair H."/>
            <person name="Stock S.P."/>
            <person name="Adams B.J."/>
            <person name="Sternberg P.W."/>
            <person name="Mortazavi A."/>
        </authorList>
    </citation>
    <scope>NUCLEOTIDE SEQUENCE [LARGE SCALE GENOMIC DNA]</scope>
    <source>
        <strain evidence="1 2">ALL</strain>
    </source>
</reference>
<evidence type="ECO:0000313" key="1">
    <source>
        <dbReference type="EMBL" id="TKR64064.1"/>
    </source>
</evidence>
<gene>
    <name evidence="1" type="ORF">L596_024660</name>
</gene>
<sequence length="102" mass="11031">MHRVCCPGACEVCGGGSGTETGNAGCQDSPFSPCAHYNRNGFCISTFFSMEHFLLTGCCVPDHITQNPSSLNSFQQNHNKQSPLCSPNGFKMAFLYTVNSEK</sequence>
<organism evidence="1 2">
    <name type="scientific">Steinernema carpocapsae</name>
    <name type="common">Entomopathogenic nematode</name>
    <dbReference type="NCBI Taxonomy" id="34508"/>
    <lineage>
        <taxon>Eukaryota</taxon>
        <taxon>Metazoa</taxon>
        <taxon>Ecdysozoa</taxon>
        <taxon>Nematoda</taxon>
        <taxon>Chromadorea</taxon>
        <taxon>Rhabditida</taxon>
        <taxon>Tylenchina</taxon>
        <taxon>Panagrolaimomorpha</taxon>
        <taxon>Strongyloidoidea</taxon>
        <taxon>Steinernematidae</taxon>
        <taxon>Steinernema</taxon>
    </lineage>
</organism>
<comment type="caution">
    <text evidence="1">The sequence shown here is derived from an EMBL/GenBank/DDBJ whole genome shotgun (WGS) entry which is preliminary data.</text>
</comment>
<accession>A0A4U5M5F3</accession>
<keyword evidence="2" id="KW-1185">Reference proteome</keyword>
<dbReference type="EMBL" id="AZBU02000009">
    <property type="protein sequence ID" value="TKR64064.1"/>
    <property type="molecule type" value="Genomic_DNA"/>
</dbReference>
<dbReference type="Proteomes" id="UP000298663">
    <property type="component" value="Unassembled WGS sequence"/>
</dbReference>